<feature type="chain" id="PRO_5044830627" evidence="1">
    <location>
        <begin position="21"/>
        <end position="279"/>
    </location>
</feature>
<gene>
    <name evidence="3" type="ORF">PXK24_18835</name>
</gene>
<dbReference type="InterPro" id="IPR002491">
    <property type="entry name" value="ABC_transptr_periplasmic_BD"/>
</dbReference>
<dbReference type="AlphaFoldDB" id="A0ABD4XDZ6"/>
<dbReference type="EMBL" id="JARCJK010000013">
    <property type="protein sequence ID" value="MDE4167756.1"/>
    <property type="molecule type" value="Genomic_DNA"/>
</dbReference>
<dbReference type="Proteomes" id="UP001218364">
    <property type="component" value="Unassembled WGS sequence"/>
</dbReference>
<feature type="domain" description="Fe/B12 periplasmic-binding" evidence="2">
    <location>
        <begin position="24"/>
        <end position="279"/>
    </location>
</feature>
<proteinExistence type="predicted"/>
<dbReference type="PANTHER" id="PTHR30535:SF34">
    <property type="entry name" value="MOLYBDATE-BINDING PROTEIN MOLA"/>
    <property type="match status" value="1"/>
</dbReference>
<accession>A0ABD4XDZ6</accession>
<dbReference type="Gene3D" id="3.40.50.1980">
    <property type="entry name" value="Nitrogenase molybdenum iron protein domain"/>
    <property type="match status" value="2"/>
</dbReference>
<evidence type="ECO:0000256" key="1">
    <source>
        <dbReference type="SAM" id="SignalP"/>
    </source>
</evidence>
<dbReference type="PROSITE" id="PS50983">
    <property type="entry name" value="FE_B12_PBP"/>
    <property type="match status" value="1"/>
</dbReference>
<name>A0ABD4XDZ6_9RHOB</name>
<dbReference type="InterPro" id="IPR050902">
    <property type="entry name" value="ABC_Transporter_SBP"/>
</dbReference>
<organism evidence="3 4">
    <name type="scientific">Phaeobacter gallaeciensis</name>
    <dbReference type="NCBI Taxonomy" id="60890"/>
    <lineage>
        <taxon>Bacteria</taxon>
        <taxon>Pseudomonadati</taxon>
        <taxon>Pseudomonadota</taxon>
        <taxon>Alphaproteobacteria</taxon>
        <taxon>Rhodobacterales</taxon>
        <taxon>Roseobacteraceae</taxon>
        <taxon>Phaeobacter</taxon>
    </lineage>
</organism>
<dbReference type="Pfam" id="PF01497">
    <property type="entry name" value="Peripla_BP_2"/>
    <property type="match status" value="1"/>
</dbReference>
<comment type="caution">
    <text evidence="3">The sequence shown here is derived from an EMBL/GenBank/DDBJ whole genome shotgun (WGS) entry which is preliminary data.</text>
</comment>
<protein>
    <submittedName>
        <fullName evidence="3">ABC transporter substrate-binding protein</fullName>
    </submittedName>
</protein>
<dbReference type="SUPFAM" id="SSF53807">
    <property type="entry name" value="Helical backbone' metal receptor"/>
    <property type="match status" value="1"/>
</dbReference>
<keyword evidence="1" id="KW-0732">Signal</keyword>
<reference evidence="3 4" key="1">
    <citation type="submission" date="2023-02" db="EMBL/GenBank/DDBJ databases">
        <title>Population genomics of bacteria associated with diatom.</title>
        <authorList>
            <person name="Xie J."/>
            <person name="Wang H."/>
        </authorList>
    </citation>
    <scope>NUCLEOTIDE SEQUENCE [LARGE SCALE GENOMIC DNA]</scope>
    <source>
        <strain evidence="3 4">PT47_8</strain>
    </source>
</reference>
<feature type="signal peptide" evidence="1">
    <location>
        <begin position="1"/>
        <end position="20"/>
    </location>
</feature>
<evidence type="ECO:0000259" key="2">
    <source>
        <dbReference type="PROSITE" id="PS50983"/>
    </source>
</evidence>
<evidence type="ECO:0000313" key="3">
    <source>
        <dbReference type="EMBL" id="MDE4167756.1"/>
    </source>
</evidence>
<sequence>MRWLPGIALAFFMAATGAFAGPSRVVTMNLCVDQMAMMLAAPGQLISISFVARDPRASAMAEEAQAYPVNHGLAEEIYLLKPDLVIAGASSAPATMDMLRRLGVPVAEFGPAFSLEDVRTRIVEVGEALGRQEAARRLLADFDQQLEFLRADAPDNRPRAALYAANGYTAGSQTLAGQILEAAGFRNIADELGYSHSGQLPLELLVLSEPDLLVGTTAYPRNSRSEEILKHPLVRMLAGRSGAGEIRNADWICPTPHVLRAVETLAAERRAFMEREARQ</sequence>
<dbReference type="PANTHER" id="PTHR30535">
    <property type="entry name" value="VITAMIN B12-BINDING PROTEIN"/>
    <property type="match status" value="1"/>
</dbReference>
<evidence type="ECO:0000313" key="4">
    <source>
        <dbReference type="Proteomes" id="UP001218364"/>
    </source>
</evidence>
<dbReference type="RefSeq" id="WP_274840152.1">
    <property type="nucleotide sequence ID" value="NZ_JARCJF010000013.1"/>
</dbReference>